<protein>
    <recommendedName>
        <fullName evidence="3">Arginine/agmatine antiporter</fullName>
    </recommendedName>
</protein>
<keyword evidence="7 9" id="KW-0472">Membrane</keyword>
<dbReference type="InterPro" id="IPR050367">
    <property type="entry name" value="APC_superfamily"/>
</dbReference>
<keyword evidence="6 9" id="KW-1133">Transmembrane helix</keyword>
<evidence type="ECO:0000313" key="10">
    <source>
        <dbReference type="EMBL" id="MFC0683840.1"/>
    </source>
</evidence>
<name>A0ABV6S3M7_9SPHN</name>
<feature type="transmembrane region" description="Helical" evidence="9">
    <location>
        <begin position="48"/>
        <end position="65"/>
    </location>
</feature>
<keyword evidence="5 9" id="KW-0812">Transmembrane</keyword>
<dbReference type="RefSeq" id="WP_323748317.1">
    <property type="nucleotide sequence ID" value="NZ_JAPCWC010000006.1"/>
</dbReference>
<dbReference type="PIRSF" id="PIRSF006060">
    <property type="entry name" value="AA_transporter"/>
    <property type="match status" value="1"/>
</dbReference>
<evidence type="ECO:0000256" key="6">
    <source>
        <dbReference type="ARBA" id="ARBA00022989"/>
    </source>
</evidence>
<feature type="transmembrane region" description="Helical" evidence="9">
    <location>
        <begin position="332"/>
        <end position="349"/>
    </location>
</feature>
<sequence length="438" mass="45980">MTQETRKTAGPGASLGLLAATALVMGNMIGSGVFLLPASLAPFGWNGVLGWIVTISGALILAYVLSRLTRACPQAGGPAGFVTDAFGPTVGFFISWIYLISIWTSVVAIAVAAISYLSELFPLLGKGEHIPAIAAMALLWLMALINLRGTRTAGGFQVVTLALKVIPLFVVIVIAVMVLNDGRVQIAPPSPGSISFGSVNGAASLTLWALLGFESASVAAARVRNPQVNIARATLWGTGLTGLLYLIVCSAIALLLPEAVVSHSAAPFATFVGRFWSTDAATLITVFAVISCVGALNGWTLLEAEMVRDMAHRRLLPAWFAETDARGVSRRALLISTVIASLFAAMNASRSMQSLFEYLLLLSTSATLWLYLACALSALKLGIARPAALLGAAYALWTLWGAGIGASGLSFVLMALGLPIWLLVRRRSAEQRVQPGLD</sequence>
<evidence type="ECO:0000256" key="1">
    <source>
        <dbReference type="ARBA" id="ARBA00004651"/>
    </source>
</evidence>
<feature type="transmembrane region" description="Helical" evidence="9">
    <location>
        <begin position="129"/>
        <end position="147"/>
    </location>
</feature>
<evidence type="ECO:0000313" key="11">
    <source>
        <dbReference type="Proteomes" id="UP001589858"/>
    </source>
</evidence>
<dbReference type="Gene3D" id="1.20.1740.10">
    <property type="entry name" value="Amino acid/polyamine transporter I"/>
    <property type="match status" value="1"/>
</dbReference>
<evidence type="ECO:0000256" key="3">
    <source>
        <dbReference type="ARBA" id="ARBA00021069"/>
    </source>
</evidence>
<evidence type="ECO:0000256" key="4">
    <source>
        <dbReference type="ARBA" id="ARBA00022475"/>
    </source>
</evidence>
<reference evidence="10 11" key="1">
    <citation type="submission" date="2024-09" db="EMBL/GenBank/DDBJ databases">
        <authorList>
            <person name="Sun Q."/>
            <person name="Mori K."/>
        </authorList>
    </citation>
    <scope>NUCLEOTIDE SEQUENCE [LARGE SCALE GENOMIC DNA]</scope>
    <source>
        <strain evidence="10 11">CICC 11035S</strain>
    </source>
</reference>
<accession>A0ABV6S3M7</accession>
<evidence type="ECO:0000256" key="2">
    <source>
        <dbReference type="ARBA" id="ARBA00008220"/>
    </source>
</evidence>
<feature type="transmembrane region" description="Helical" evidence="9">
    <location>
        <begin position="96"/>
        <end position="117"/>
    </location>
</feature>
<feature type="transmembrane region" description="Helical" evidence="9">
    <location>
        <begin position="383"/>
        <end position="400"/>
    </location>
</feature>
<dbReference type="PANTHER" id="PTHR42770">
    <property type="entry name" value="AMINO ACID TRANSPORTER-RELATED"/>
    <property type="match status" value="1"/>
</dbReference>
<feature type="transmembrane region" description="Helical" evidence="9">
    <location>
        <begin position="159"/>
        <end position="179"/>
    </location>
</feature>
<keyword evidence="11" id="KW-1185">Reference proteome</keyword>
<feature type="transmembrane region" description="Helical" evidence="9">
    <location>
        <begin position="406"/>
        <end position="424"/>
    </location>
</feature>
<comment type="subcellular location">
    <subcellularLocation>
        <location evidence="1">Cell membrane</location>
        <topology evidence="1">Multi-pass membrane protein</topology>
    </subcellularLocation>
</comment>
<feature type="transmembrane region" description="Helical" evidence="9">
    <location>
        <begin position="199"/>
        <end position="221"/>
    </location>
</feature>
<dbReference type="EMBL" id="JBHLTM010000016">
    <property type="protein sequence ID" value="MFC0683840.1"/>
    <property type="molecule type" value="Genomic_DNA"/>
</dbReference>
<proteinExistence type="inferred from homology"/>
<evidence type="ECO:0000256" key="9">
    <source>
        <dbReference type="SAM" id="Phobius"/>
    </source>
</evidence>
<dbReference type="Pfam" id="PF13520">
    <property type="entry name" value="AA_permease_2"/>
    <property type="match status" value="1"/>
</dbReference>
<dbReference type="InterPro" id="IPR002293">
    <property type="entry name" value="AA/rel_permease1"/>
</dbReference>
<evidence type="ECO:0000256" key="5">
    <source>
        <dbReference type="ARBA" id="ARBA00022692"/>
    </source>
</evidence>
<organism evidence="10 11">
    <name type="scientific">Novosphingobium clariflavum</name>
    <dbReference type="NCBI Taxonomy" id="2029884"/>
    <lineage>
        <taxon>Bacteria</taxon>
        <taxon>Pseudomonadati</taxon>
        <taxon>Pseudomonadota</taxon>
        <taxon>Alphaproteobacteria</taxon>
        <taxon>Sphingomonadales</taxon>
        <taxon>Sphingomonadaceae</taxon>
        <taxon>Novosphingobium</taxon>
    </lineage>
</organism>
<comment type="similarity">
    <text evidence="2">Belongs to the amino acid-polyamine-organocation (APC) superfamily. Basic amino acid/polyamine antiporter (APA) (TC 2.A.3.2) family.</text>
</comment>
<dbReference type="Proteomes" id="UP001589858">
    <property type="component" value="Unassembled WGS sequence"/>
</dbReference>
<feature type="transmembrane region" description="Helical" evidence="9">
    <location>
        <begin position="355"/>
        <end position="376"/>
    </location>
</feature>
<comment type="caution">
    <text evidence="10">The sequence shown here is derived from an EMBL/GenBank/DDBJ whole genome shotgun (WGS) entry which is preliminary data.</text>
</comment>
<feature type="transmembrane region" description="Helical" evidence="9">
    <location>
        <begin position="280"/>
        <end position="302"/>
    </location>
</feature>
<feature type="transmembrane region" description="Helical" evidence="9">
    <location>
        <begin position="233"/>
        <end position="256"/>
    </location>
</feature>
<comment type="function">
    <text evidence="8">Major component of the acid-resistance (AR) system allowing enteric pathogens to survive the acidic environment in the stomach. Exchanges extracellular arginine for its intracellular decarboxylation product agmatine (Agm) thereby expelling intracellular protons. Probably undergoes several conformational states in order to translocate the substrate across the membrane; keeps the substrate accessible to only 1 side of the membrane at a time by opening and closing 3 membrane-internal gates.</text>
</comment>
<gene>
    <name evidence="10" type="ORF">ACFFF8_04470</name>
</gene>
<keyword evidence="4" id="KW-1003">Cell membrane</keyword>
<dbReference type="PANTHER" id="PTHR42770:SF18">
    <property type="entry name" value="ARGININE_AGMATINE ANTIPORTER"/>
    <property type="match status" value="1"/>
</dbReference>
<evidence type="ECO:0000256" key="8">
    <source>
        <dbReference type="ARBA" id="ARBA00045636"/>
    </source>
</evidence>
<evidence type="ECO:0000256" key="7">
    <source>
        <dbReference type="ARBA" id="ARBA00023136"/>
    </source>
</evidence>
<feature type="transmembrane region" description="Helical" evidence="9">
    <location>
        <begin position="12"/>
        <end position="36"/>
    </location>
</feature>